<dbReference type="Proteomes" id="UP000593564">
    <property type="component" value="Unassembled WGS sequence"/>
</dbReference>
<evidence type="ECO:0000256" key="3">
    <source>
        <dbReference type="RuleBase" id="RU365026"/>
    </source>
</evidence>
<evidence type="ECO:0000256" key="2">
    <source>
        <dbReference type="ARBA" id="ARBA00022448"/>
    </source>
</evidence>
<organism evidence="5 6">
    <name type="scientific">Camellia sinensis</name>
    <name type="common">Tea plant</name>
    <name type="synonym">Thea sinensis</name>
    <dbReference type="NCBI Taxonomy" id="4442"/>
    <lineage>
        <taxon>Eukaryota</taxon>
        <taxon>Viridiplantae</taxon>
        <taxon>Streptophyta</taxon>
        <taxon>Embryophyta</taxon>
        <taxon>Tracheophyta</taxon>
        <taxon>Spermatophyta</taxon>
        <taxon>Magnoliopsida</taxon>
        <taxon>eudicotyledons</taxon>
        <taxon>Gunneridae</taxon>
        <taxon>Pentapetalae</taxon>
        <taxon>asterids</taxon>
        <taxon>Ericales</taxon>
        <taxon>Theaceae</taxon>
        <taxon>Camellia</taxon>
    </lineage>
</organism>
<reference evidence="5 6" key="2">
    <citation type="submission" date="2020-07" db="EMBL/GenBank/DDBJ databases">
        <title>Genome assembly of wild tea tree DASZ reveals pedigree and selection history of tea varieties.</title>
        <authorList>
            <person name="Zhang W."/>
        </authorList>
    </citation>
    <scope>NUCLEOTIDE SEQUENCE [LARGE SCALE GENOMIC DNA]</scope>
    <source>
        <strain evidence="6">cv. G240</strain>
        <tissue evidence="5">Leaf</tissue>
    </source>
</reference>
<keyword evidence="3" id="KW-0653">Protein transport</keyword>
<dbReference type="InterPro" id="IPR004140">
    <property type="entry name" value="Exo70"/>
</dbReference>
<proteinExistence type="inferred from homology"/>
<dbReference type="InterPro" id="IPR046364">
    <property type="entry name" value="Exo70_C"/>
</dbReference>
<reference evidence="6" key="1">
    <citation type="journal article" date="2020" name="Nat. Commun.">
        <title>Genome assembly of wild tea tree DASZ reveals pedigree and selection history of tea varieties.</title>
        <authorList>
            <person name="Zhang W."/>
            <person name="Zhang Y."/>
            <person name="Qiu H."/>
            <person name="Guo Y."/>
            <person name="Wan H."/>
            <person name="Zhang X."/>
            <person name="Scossa F."/>
            <person name="Alseekh S."/>
            <person name="Zhang Q."/>
            <person name="Wang P."/>
            <person name="Xu L."/>
            <person name="Schmidt M.H."/>
            <person name="Jia X."/>
            <person name="Li D."/>
            <person name="Zhu A."/>
            <person name="Guo F."/>
            <person name="Chen W."/>
            <person name="Ni D."/>
            <person name="Usadel B."/>
            <person name="Fernie A.R."/>
            <person name="Wen W."/>
        </authorList>
    </citation>
    <scope>NUCLEOTIDE SEQUENCE [LARGE SCALE GENOMIC DNA]</scope>
    <source>
        <strain evidence="6">cv. G240</strain>
    </source>
</reference>
<evidence type="ECO:0000313" key="5">
    <source>
        <dbReference type="EMBL" id="KAF5957706.1"/>
    </source>
</evidence>
<dbReference type="Gene3D" id="1.20.1280.170">
    <property type="entry name" value="Exocyst complex component Exo70"/>
    <property type="match status" value="1"/>
</dbReference>
<keyword evidence="3" id="KW-0268">Exocytosis</keyword>
<keyword evidence="6" id="KW-1185">Reference proteome</keyword>
<gene>
    <name evidence="5" type="ORF">HYC85_004931</name>
</gene>
<comment type="similarity">
    <text evidence="1 3">Belongs to the EXO70 family.</text>
</comment>
<evidence type="ECO:0000256" key="1">
    <source>
        <dbReference type="ARBA" id="ARBA00006756"/>
    </source>
</evidence>
<evidence type="ECO:0000313" key="6">
    <source>
        <dbReference type="Proteomes" id="UP000593564"/>
    </source>
</evidence>
<comment type="caution">
    <text evidence="5">The sequence shown here is derived from an EMBL/GenBank/DDBJ whole genome shotgun (WGS) entry which is preliminary data.</text>
</comment>
<evidence type="ECO:0000259" key="4">
    <source>
        <dbReference type="Pfam" id="PF03081"/>
    </source>
</evidence>
<dbReference type="AlphaFoldDB" id="A0A7J7HZV1"/>
<feature type="domain" description="Exocyst complex subunit Exo70 C-terminal" evidence="4">
    <location>
        <begin position="271"/>
        <end position="623"/>
    </location>
</feature>
<dbReference type="SUPFAM" id="SSF74788">
    <property type="entry name" value="Cullin repeat-like"/>
    <property type="match status" value="1"/>
</dbReference>
<dbReference type="PANTHER" id="PTHR12542">
    <property type="entry name" value="EXOCYST COMPLEX PROTEIN EXO70"/>
    <property type="match status" value="1"/>
</dbReference>
<comment type="function">
    <text evidence="3">Component of the exocyst complex.</text>
</comment>
<dbReference type="PANTHER" id="PTHR12542:SF92">
    <property type="entry name" value="EXOCYST COMPLEX COMPONENT EXO70E2"/>
    <property type="match status" value="1"/>
</dbReference>
<dbReference type="GO" id="GO:0015031">
    <property type="term" value="P:protein transport"/>
    <property type="evidence" value="ECO:0007669"/>
    <property type="project" value="UniProtKB-KW"/>
</dbReference>
<dbReference type="Pfam" id="PF20669">
    <property type="entry name" value="Exo70_N"/>
    <property type="match status" value="1"/>
</dbReference>
<dbReference type="GO" id="GO:0000145">
    <property type="term" value="C:exocyst"/>
    <property type="evidence" value="ECO:0007669"/>
    <property type="project" value="InterPro"/>
</dbReference>
<dbReference type="GO" id="GO:0006887">
    <property type="term" value="P:exocytosis"/>
    <property type="evidence" value="ECO:0007669"/>
    <property type="project" value="UniProtKB-KW"/>
</dbReference>
<name>A0A7J7HZV1_CAMSI</name>
<protein>
    <recommendedName>
        <fullName evidence="3">Exocyst subunit Exo70 family protein</fullName>
    </recommendedName>
</protein>
<sequence>MADFASPIATYDCEQHVFAAAQHIVKALGASKNLNDDVRRLLADLDTHLSTMTIITETESRGTRELEEQLKFAQQKIMSLESNRAMIWASGHEVASEYLQAVYEIHRLSESLRSLLSNRSGKQKELLEQAHIVLQIAMERLEEELILILARNKQSFEPENMSFRSCEDDVVYEESIASNEDDLIEDTPQRDSSSTEPEERIIDLVHPEVISYIKSIADVMFASRYDQEFCHAFINFWKDELDEYFAVLRCDKLSIEDLLKMEWRCLNRKIKKWIRAMKFIIRVCLASEKRLFGQVLGEFGSVCSTCFVEATKGAMLCLLNFGEAMAISPLRPEKLLSLLDMYEVLADLLPDIDSLFSEDVGSFVRTEFHELLMRLGGTARATFMEFGNAVASNTSTNPFPGGGIHHLTKYVMNYIHPIFEYASTLNLLLGVQVGEEMVEPIGTVDWQNISLKSSCPVARHLRWLTSNLESSLDNKSRLYKDGSLKHIFMMNNIHYMVRKVQGSELAIFFGDEWIRDYTGKFQQHATSYERVTWNPVLCLLRDDGNLGKSILRERYRGFQAAFEEVYRNQAGWFIPDLELRKDLRISTSQKVIPAYRAFSAKSFPVIGDKYIKYSADDLEDHILNLFEGSSMSLHSTRKR</sequence>
<dbReference type="InterPro" id="IPR016159">
    <property type="entry name" value="Cullin_repeat-like_dom_sf"/>
</dbReference>
<dbReference type="Pfam" id="PF03081">
    <property type="entry name" value="Exo70_C"/>
    <property type="match status" value="1"/>
</dbReference>
<keyword evidence="2 3" id="KW-0813">Transport</keyword>
<dbReference type="GO" id="GO:0005546">
    <property type="term" value="F:phosphatidylinositol-4,5-bisphosphate binding"/>
    <property type="evidence" value="ECO:0007669"/>
    <property type="project" value="InterPro"/>
</dbReference>
<dbReference type="EMBL" id="JACBKZ010000002">
    <property type="protein sequence ID" value="KAF5957706.1"/>
    <property type="molecule type" value="Genomic_DNA"/>
</dbReference>
<accession>A0A7J7HZV1</accession>